<dbReference type="Gene3D" id="1.10.150.520">
    <property type="match status" value="1"/>
</dbReference>
<dbReference type="Proteomes" id="UP000823868">
    <property type="component" value="Unassembled WGS sequence"/>
</dbReference>
<dbReference type="GO" id="GO:0016791">
    <property type="term" value="F:phosphatase activity"/>
    <property type="evidence" value="ECO:0007669"/>
    <property type="project" value="TreeGrafter"/>
</dbReference>
<keyword evidence="4" id="KW-0460">Magnesium</keyword>
<dbReference type="PANTHER" id="PTHR46470:SF2">
    <property type="entry name" value="GLYCERALDEHYDE 3-PHOSPHATE PHOSPHATASE"/>
    <property type="match status" value="1"/>
</dbReference>
<organism evidence="5 6">
    <name type="scientific">Candidatus Flavonifractor merdigallinarum</name>
    <dbReference type="NCBI Taxonomy" id="2838589"/>
    <lineage>
        <taxon>Bacteria</taxon>
        <taxon>Bacillati</taxon>
        <taxon>Bacillota</taxon>
        <taxon>Clostridia</taxon>
        <taxon>Eubacteriales</taxon>
        <taxon>Oscillospiraceae</taxon>
        <taxon>Flavonifractor</taxon>
    </lineage>
</organism>
<evidence type="ECO:0000256" key="3">
    <source>
        <dbReference type="ARBA" id="ARBA00022801"/>
    </source>
</evidence>
<dbReference type="InterPro" id="IPR051400">
    <property type="entry name" value="HAD-like_hydrolase"/>
</dbReference>
<dbReference type="Pfam" id="PF00702">
    <property type="entry name" value="Hydrolase"/>
    <property type="match status" value="1"/>
</dbReference>
<dbReference type="AlphaFoldDB" id="A0A9D1Y9G8"/>
<dbReference type="InterPro" id="IPR023214">
    <property type="entry name" value="HAD_sf"/>
</dbReference>
<keyword evidence="2" id="KW-0479">Metal-binding</keyword>
<comment type="caution">
    <text evidence="5">The sequence shown here is derived from an EMBL/GenBank/DDBJ whole genome shotgun (WGS) entry which is preliminary data.</text>
</comment>
<keyword evidence="3 5" id="KW-0378">Hydrolase</keyword>
<dbReference type="EMBL" id="DXDX01000143">
    <property type="protein sequence ID" value="HIY21817.1"/>
    <property type="molecule type" value="Genomic_DNA"/>
</dbReference>
<dbReference type="GO" id="GO:0044281">
    <property type="term" value="P:small molecule metabolic process"/>
    <property type="evidence" value="ECO:0007669"/>
    <property type="project" value="UniProtKB-ARBA"/>
</dbReference>
<dbReference type="SUPFAM" id="SSF56784">
    <property type="entry name" value="HAD-like"/>
    <property type="match status" value="1"/>
</dbReference>
<dbReference type="InterPro" id="IPR006439">
    <property type="entry name" value="HAD-SF_hydro_IA"/>
</dbReference>
<dbReference type="SFLD" id="SFLDS00003">
    <property type="entry name" value="Haloacid_Dehalogenase"/>
    <property type="match status" value="1"/>
</dbReference>
<evidence type="ECO:0000313" key="5">
    <source>
        <dbReference type="EMBL" id="HIY21817.1"/>
    </source>
</evidence>
<comment type="cofactor">
    <cofactor evidence="1">
        <name>Mg(2+)</name>
        <dbReference type="ChEBI" id="CHEBI:18420"/>
    </cofactor>
</comment>
<evidence type="ECO:0000256" key="4">
    <source>
        <dbReference type="ARBA" id="ARBA00022842"/>
    </source>
</evidence>
<dbReference type="SFLD" id="SFLDG01129">
    <property type="entry name" value="C1.5:_HAD__Beta-PGM__Phosphata"/>
    <property type="match status" value="1"/>
</dbReference>
<dbReference type="InterPro" id="IPR036412">
    <property type="entry name" value="HAD-like_sf"/>
</dbReference>
<dbReference type="NCBIfam" id="TIGR01549">
    <property type="entry name" value="HAD-SF-IA-v1"/>
    <property type="match status" value="1"/>
</dbReference>
<dbReference type="PANTHER" id="PTHR46470">
    <property type="entry name" value="N-ACYLNEURAMINATE-9-PHOSPHATASE"/>
    <property type="match status" value="1"/>
</dbReference>
<accession>A0A9D1Y9G8</accession>
<protein>
    <submittedName>
        <fullName evidence="5">HAD-IA family hydrolase</fullName>
    </submittedName>
</protein>
<evidence type="ECO:0000256" key="1">
    <source>
        <dbReference type="ARBA" id="ARBA00001946"/>
    </source>
</evidence>
<proteinExistence type="predicted"/>
<evidence type="ECO:0000313" key="6">
    <source>
        <dbReference type="Proteomes" id="UP000823868"/>
    </source>
</evidence>
<gene>
    <name evidence="5" type="ORF">H9841_07955</name>
</gene>
<dbReference type="GO" id="GO:0046872">
    <property type="term" value="F:metal ion binding"/>
    <property type="evidence" value="ECO:0007669"/>
    <property type="project" value="UniProtKB-KW"/>
</dbReference>
<name>A0A9D1Y9G8_9FIRM</name>
<sequence length="228" mass="25729">MIQTVIFDIDNTLYDYDAAHAVAFQALTEYARRELGVRPEEFPALHQAANTVLKTRTGGNCAAIHNRLIRYQILLEDLGQPIFHAPRMERLYWNTLLDAASPSPGALSCLTQLKEAGKRLGLGTDMTADWQYVKLERLGMLPLFDFMVTSEEVTDEKPGEKFFRLCLEKANCSAAQCAFVGDSLKKDVIGAQRAGMRPVWYHPQEDAPEPAEPVLRIRRLDELHARLL</sequence>
<reference evidence="5" key="2">
    <citation type="submission" date="2021-04" db="EMBL/GenBank/DDBJ databases">
        <authorList>
            <person name="Gilroy R."/>
        </authorList>
    </citation>
    <scope>NUCLEOTIDE SEQUENCE</scope>
    <source>
        <strain evidence="5">ChiBcec16_6824</strain>
    </source>
</reference>
<evidence type="ECO:0000256" key="2">
    <source>
        <dbReference type="ARBA" id="ARBA00022723"/>
    </source>
</evidence>
<reference evidence="5" key="1">
    <citation type="journal article" date="2021" name="PeerJ">
        <title>Extensive microbial diversity within the chicken gut microbiome revealed by metagenomics and culture.</title>
        <authorList>
            <person name="Gilroy R."/>
            <person name="Ravi A."/>
            <person name="Getino M."/>
            <person name="Pursley I."/>
            <person name="Horton D.L."/>
            <person name="Alikhan N.F."/>
            <person name="Baker D."/>
            <person name="Gharbi K."/>
            <person name="Hall N."/>
            <person name="Watson M."/>
            <person name="Adriaenssens E.M."/>
            <person name="Foster-Nyarko E."/>
            <person name="Jarju S."/>
            <person name="Secka A."/>
            <person name="Antonio M."/>
            <person name="Oren A."/>
            <person name="Chaudhuri R.R."/>
            <person name="La Ragione R."/>
            <person name="Hildebrand F."/>
            <person name="Pallen M.J."/>
        </authorList>
    </citation>
    <scope>NUCLEOTIDE SEQUENCE</scope>
    <source>
        <strain evidence="5">ChiBcec16_6824</strain>
    </source>
</reference>
<dbReference type="Gene3D" id="3.40.50.1000">
    <property type="entry name" value="HAD superfamily/HAD-like"/>
    <property type="match status" value="1"/>
</dbReference>